<dbReference type="EMBL" id="VYZN01000015">
    <property type="protein sequence ID" value="KAE9538915.1"/>
    <property type="molecule type" value="Genomic_DNA"/>
</dbReference>
<keyword evidence="1" id="KW-0812">Transmembrane</keyword>
<comment type="caution">
    <text evidence="2">The sequence shown here is derived from an EMBL/GenBank/DDBJ whole genome shotgun (WGS) entry which is preliminary data.</text>
</comment>
<accession>A0A6G0TU52</accession>
<sequence>MIYDLKSNNNLQTSEHQKIKTKYSIINNKELLLIIVLYANYHTITETIIYWSYYTNKKINFCGLTSYFVPIRSRSIPKIKLICNLTTISQPEQNYHIIKTKKNINLTFYCKLPIMFTCLQVPKQILTNLCVKIKYFKWYSLIPFFIIVPYLSFNTNYLIVVTFGLKFQYYFEFNYTLLFG</sequence>
<protein>
    <submittedName>
        <fullName evidence="2">Uncharacterized protein</fullName>
    </submittedName>
</protein>
<proteinExistence type="predicted"/>
<gene>
    <name evidence="2" type="ORF">AGLY_005497</name>
</gene>
<dbReference type="Proteomes" id="UP000475862">
    <property type="component" value="Unassembled WGS sequence"/>
</dbReference>
<dbReference type="AlphaFoldDB" id="A0A6G0TU52"/>
<reference evidence="2 3" key="1">
    <citation type="submission" date="2019-08" db="EMBL/GenBank/DDBJ databases">
        <title>The genome of the soybean aphid Biotype 1, its phylome, world population structure and adaptation to the North American continent.</title>
        <authorList>
            <person name="Giordano R."/>
            <person name="Donthu R.K."/>
            <person name="Hernandez A.G."/>
            <person name="Wright C.L."/>
            <person name="Zimin A.V."/>
        </authorList>
    </citation>
    <scope>NUCLEOTIDE SEQUENCE [LARGE SCALE GENOMIC DNA]</scope>
    <source>
        <tissue evidence="2">Whole aphids</tissue>
    </source>
</reference>
<organism evidence="2 3">
    <name type="scientific">Aphis glycines</name>
    <name type="common">Soybean aphid</name>
    <dbReference type="NCBI Taxonomy" id="307491"/>
    <lineage>
        <taxon>Eukaryota</taxon>
        <taxon>Metazoa</taxon>
        <taxon>Ecdysozoa</taxon>
        <taxon>Arthropoda</taxon>
        <taxon>Hexapoda</taxon>
        <taxon>Insecta</taxon>
        <taxon>Pterygota</taxon>
        <taxon>Neoptera</taxon>
        <taxon>Paraneoptera</taxon>
        <taxon>Hemiptera</taxon>
        <taxon>Sternorrhyncha</taxon>
        <taxon>Aphidomorpha</taxon>
        <taxon>Aphidoidea</taxon>
        <taxon>Aphididae</taxon>
        <taxon>Aphidini</taxon>
        <taxon>Aphis</taxon>
        <taxon>Aphis</taxon>
    </lineage>
</organism>
<evidence type="ECO:0000313" key="3">
    <source>
        <dbReference type="Proteomes" id="UP000475862"/>
    </source>
</evidence>
<keyword evidence="1" id="KW-1133">Transmembrane helix</keyword>
<keyword evidence="3" id="KW-1185">Reference proteome</keyword>
<evidence type="ECO:0000256" key="1">
    <source>
        <dbReference type="SAM" id="Phobius"/>
    </source>
</evidence>
<evidence type="ECO:0000313" key="2">
    <source>
        <dbReference type="EMBL" id="KAE9538915.1"/>
    </source>
</evidence>
<name>A0A6G0TU52_APHGL</name>
<keyword evidence="1" id="KW-0472">Membrane</keyword>
<feature type="transmembrane region" description="Helical" evidence="1">
    <location>
        <begin position="141"/>
        <end position="165"/>
    </location>
</feature>